<protein>
    <submittedName>
        <fullName evidence="2">Uncharacterized nucleotidyltransferase</fullName>
    </submittedName>
</protein>
<evidence type="ECO:0000313" key="3">
    <source>
        <dbReference type="Proteomes" id="UP000192903"/>
    </source>
</evidence>
<dbReference type="AlphaFoldDB" id="A0A1X7CVS3"/>
<dbReference type="Gene3D" id="3.30.460.40">
    <property type="match status" value="1"/>
</dbReference>
<dbReference type="Pfam" id="PF14907">
    <property type="entry name" value="NTP_transf_5"/>
    <property type="match status" value="1"/>
</dbReference>
<dbReference type="SUPFAM" id="SSF81301">
    <property type="entry name" value="Nucleotidyltransferase"/>
    <property type="match status" value="1"/>
</dbReference>
<feature type="region of interest" description="Disordered" evidence="1">
    <location>
        <begin position="1"/>
        <end position="22"/>
    </location>
</feature>
<dbReference type="InterPro" id="IPR039498">
    <property type="entry name" value="NTP_transf_5"/>
</dbReference>
<evidence type="ECO:0000313" key="2">
    <source>
        <dbReference type="EMBL" id="SMF03984.1"/>
    </source>
</evidence>
<evidence type="ECO:0000256" key="1">
    <source>
        <dbReference type="SAM" id="MobiDB-lite"/>
    </source>
</evidence>
<gene>
    <name evidence="2" type="ORF">SAMN02982989_4654</name>
</gene>
<name>A0A1X7CVS3_9HYPH</name>
<keyword evidence="2" id="KW-0808">Transferase</keyword>
<dbReference type="InterPro" id="IPR043519">
    <property type="entry name" value="NT_sf"/>
</dbReference>
<organism evidence="2 3">
    <name type="scientific">Xaviernesmea oryzae</name>
    <dbReference type="NCBI Taxonomy" id="464029"/>
    <lineage>
        <taxon>Bacteria</taxon>
        <taxon>Pseudomonadati</taxon>
        <taxon>Pseudomonadota</taxon>
        <taxon>Alphaproteobacteria</taxon>
        <taxon>Hyphomicrobiales</taxon>
        <taxon>Rhizobiaceae</taxon>
        <taxon>Rhizobium/Agrobacterium group</taxon>
        <taxon>Xaviernesmea</taxon>
    </lineage>
</organism>
<sequence>MNADVNTAQNLAQAPNPPREKVTHPVETMPGMEVKAAPTLVDAEAEVFVAEAVEDLAKCHIPFLLAGTFAISAYTGITRQTKDLDIFCKAGDYARILAHFKEKGYEIEVEDDRWLGKVKKGRHFFDVIFAASNGTMPISDAWFENARQIEMNGHKVRIIAPTELIWSKCFVQLRHRYDGGDIVHMILRAHDQIDWERLLNHMEVHWEVLLIHLLNFRWIYPTERDKVPDWLLDELLDRLKAQRELPLPQMKVCRGRMFSRVDFEIDVKEWGFADVGGEGDLREDLTKDLPKDLPKDLLKDLQGASA</sequence>
<reference evidence="3" key="1">
    <citation type="submission" date="2017-04" db="EMBL/GenBank/DDBJ databases">
        <authorList>
            <person name="Varghese N."/>
            <person name="Submissions S."/>
        </authorList>
    </citation>
    <scope>NUCLEOTIDE SEQUENCE [LARGE SCALE GENOMIC DNA]</scope>
    <source>
        <strain evidence="3">B4P</strain>
    </source>
</reference>
<proteinExistence type="predicted"/>
<accession>A0A1X7CVS3</accession>
<dbReference type="STRING" id="464029.SAMN02982989_4654"/>
<dbReference type="GO" id="GO:0016740">
    <property type="term" value="F:transferase activity"/>
    <property type="evidence" value="ECO:0007669"/>
    <property type="project" value="UniProtKB-KW"/>
</dbReference>
<dbReference type="Proteomes" id="UP000192903">
    <property type="component" value="Unassembled WGS sequence"/>
</dbReference>
<dbReference type="EMBL" id="FXAF01000002">
    <property type="protein sequence ID" value="SMF03984.1"/>
    <property type="molecule type" value="Genomic_DNA"/>
</dbReference>
<feature type="compositionally biased region" description="Polar residues" evidence="1">
    <location>
        <begin position="1"/>
        <end position="13"/>
    </location>
</feature>
<keyword evidence="3" id="KW-1185">Reference proteome</keyword>